<gene>
    <name evidence="2" type="ORF">M2152_002772</name>
</gene>
<evidence type="ECO:0000313" key="2">
    <source>
        <dbReference type="EMBL" id="MDH6182590.1"/>
    </source>
</evidence>
<proteinExistence type="predicted"/>
<name>A0ABT6KS19_9MICO</name>
<dbReference type="Proteomes" id="UP001160142">
    <property type="component" value="Unassembled WGS sequence"/>
</dbReference>
<sequence length="107" mass="11741">MGTLTYDSTLAADFDDRTLAHLQVVIGAKLRRNEAFFFSWKDDSAIGNGRSVIWVHPSIPISFKFFGSRPPALNREWIDEMLLSANTPSGLQITAEPTSAPATNGES</sequence>
<dbReference type="EMBL" id="JARXVQ010000001">
    <property type="protein sequence ID" value="MDH6182590.1"/>
    <property type="molecule type" value="Genomic_DNA"/>
</dbReference>
<dbReference type="RefSeq" id="WP_322134864.1">
    <property type="nucleotide sequence ID" value="NZ_CP085036.1"/>
</dbReference>
<comment type="caution">
    <text evidence="2">The sequence shown here is derived from an EMBL/GenBank/DDBJ whole genome shotgun (WGS) entry which is preliminary data.</text>
</comment>
<feature type="domain" description="DUF7882" evidence="1">
    <location>
        <begin position="1"/>
        <end position="96"/>
    </location>
</feature>
<evidence type="ECO:0000313" key="3">
    <source>
        <dbReference type="Proteomes" id="UP001160142"/>
    </source>
</evidence>
<protein>
    <recommendedName>
        <fullName evidence="1">DUF7882 domain-containing protein</fullName>
    </recommendedName>
</protein>
<dbReference type="InterPro" id="IPR057204">
    <property type="entry name" value="DUF7882"/>
</dbReference>
<evidence type="ECO:0000259" key="1">
    <source>
        <dbReference type="Pfam" id="PF25355"/>
    </source>
</evidence>
<reference evidence="2 3" key="1">
    <citation type="submission" date="2023-04" db="EMBL/GenBank/DDBJ databases">
        <title>Genome Encyclopedia of Bacteria and Archaea VI: Functional Genomics of Type Strains.</title>
        <authorList>
            <person name="Whitman W."/>
        </authorList>
    </citation>
    <scope>NUCLEOTIDE SEQUENCE [LARGE SCALE GENOMIC DNA]</scope>
    <source>
        <strain evidence="2 3">SG_E_30_P1</strain>
    </source>
</reference>
<keyword evidence="3" id="KW-1185">Reference proteome</keyword>
<accession>A0ABT6KS19</accession>
<organism evidence="2 3">
    <name type="scientific">Antiquaquibacter oligotrophicus</name>
    <dbReference type="NCBI Taxonomy" id="2880260"/>
    <lineage>
        <taxon>Bacteria</taxon>
        <taxon>Bacillati</taxon>
        <taxon>Actinomycetota</taxon>
        <taxon>Actinomycetes</taxon>
        <taxon>Micrococcales</taxon>
        <taxon>Microbacteriaceae</taxon>
        <taxon>Antiquaquibacter</taxon>
    </lineage>
</organism>
<dbReference type="Pfam" id="PF25355">
    <property type="entry name" value="DUF7882"/>
    <property type="match status" value="1"/>
</dbReference>